<accession>A0ABR5FA33</accession>
<sequence length="120" mass="13099">MNHVFSLRVTEMRDVFTSDLLSDDETVNEGDVQEGLLEALLDPERSHKFLEPINRVVVAAVQCPTVVADEPSNNEQMNVNDIEMVDKFVIFNAAIGEQLAAFGGQQEALKSVQPGPEAGA</sequence>
<organism evidence="1 2">
    <name type="scientific">Mycolicibacter heraklionensis</name>
    <dbReference type="NCBI Taxonomy" id="512402"/>
    <lineage>
        <taxon>Bacteria</taxon>
        <taxon>Bacillati</taxon>
        <taxon>Actinomycetota</taxon>
        <taxon>Actinomycetes</taxon>
        <taxon>Mycobacteriales</taxon>
        <taxon>Mycobacteriaceae</taxon>
        <taxon>Mycolicibacter</taxon>
    </lineage>
</organism>
<dbReference type="Proteomes" id="UP000036464">
    <property type="component" value="Unassembled WGS sequence"/>
</dbReference>
<proteinExistence type="predicted"/>
<evidence type="ECO:0000313" key="1">
    <source>
        <dbReference type="EMBL" id="KLO25902.1"/>
    </source>
</evidence>
<keyword evidence="2" id="KW-1185">Reference proteome</keyword>
<dbReference type="Pfam" id="PF24117">
    <property type="entry name" value="DUF7391"/>
    <property type="match status" value="1"/>
</dbReference>
<protein>
    <submittedName>
        <fullName evidence="1">Uncharacterized protein</fullName>
    </submittedName>
</protein>
<name>A0ABR5FA33_9MYCO</name>
<dbReference type="InterPro" id="IPR055815">
    <property type="entry name" value="DUF7391"/>
</dbReference>
<comment type="caution">
    <text evidence="1">The sequence shown here is derived from an EMBL/GenBank/DDBJ whole genome shotgun (WGS) entry which is preliminary data.</text>
</comment>
<evidence type="ECO:0000313" key="2">
    <source>
        <dbReference type="Proteomes" id="UP000036464"/>
    </source>
</evidence>
<gene>
    <name evidence="1" type="ORF">ABW16_21575</name>
</gene>
<dbReference type="EMBL" id="LDPO01000027">
    <property type="protein sequence ID" value="KLO25902.1"/>
    <property type="molecule type" value="Genomic_DNA"/>
</dbReference>
<reference evidence="1 2" key="1">
    <citation type="submission" date="2015-05" db="EMBL/GenBank/DDBJ databases">
        <title>Genome sequence of Mycobacterium heraklionense Davo strain.</title>
        <authorList>
            <person name="Greninger A.L."/>
            <person name="Cunningham G."/>
            <person name="Miller S."/>
        </authorList>
    </citation>
    <scope>NUCLEOTIDE SEQUENCE [LARGE SCALE GENOMIC DNA]</scope>
    <source>
        <strain evidence="1 2">Davo</strain>
    </source>
</reference>